<evidence type="ECO:0000313" key="3">
    <source>
        <dbReference type="EMBL" id="RAI38308.1"/>
    </source>
</evidence>
<protein>
    <recommendedName>
        <fullName evidence="5">Peptidase M24</fullName>
    </recommendedName>
</protein>
<proteinExistence type="predicted"/>
<accession>A0A327KSF3</accession>
<dbReference type="CDD" id="cd01066">
    <property type="entry name" value="APP_MetAP"/>
    <property type="match status" value="1"/>
</dbReference>
<dbReference type="InterPro" id="IPR029149">
    <property type="entry name" value="Creatin/AminoP/Spt16_N"/>
</dbReference>
<evidence type="ECO:0000259" key="1">
    <source>
        <dbReference type="Pfam" id="PF00557"/>
    </source>
</evidence>
<dbReference type="PANTHER" id="PTHR46112">
    <property type="entry name" value="AMINOPEPTIDASE"/>
    <property type="match status" value="1"/>
</dbReference>
<dbReference type="OrthoDB" id="9761809at2"/>
<dbReference type="SUPFAM" id="SSF53092">
    <property type="entry name" value="Creatinase/prolidase N-terminal domain"/>
    <property type="match status" value="1"/>
</dbReference>
<dbReference type="InterPro" id="IPR036005">
    <property type="entry name" value="Creatinase/aminopeptidase-like"/>
</dbReference>
<dbReference type="Pfam" id="PF00557">
    <property type="entry name" value="Peptidase_M24"/>
    <property type="match status" value="1"/>
</dbReference>
<evidence type="ECO:0000259" key="2">
    <source>
        <dbReference type="Pfam" id="PF01321"/>
    </source>
</evidence>
<dbReference type="Gene3D" id="3.40.350.10">
    <property type="entry name" value="Creatinase/prolidase N-terminal domain"/>
    <property type="match status" value="1"/>
</dbReference>
<gene>
    <name evidence="3" type="ORF">CH341_28070</name>
</gene>
<name>A0A327KSF3_9BRAD</name>
<dbReference type="Pfam" id="PF01321">
    <property type="entry name" value="Creatinase_N"/>
    <property type="match status" value="1"/>
</dbReference>
<evidence type="ECO:0000313" key="4">
    <source>
        <dbReference type="Proteomes" id="UP000249130"/>
    </source>
</evidence>
<dbReference type="RefSeq" id="WP_111422426.1">
    <property type="nucleotide sequence ID" value="NZ_NPEX01000370.1"/>
</dbReference>
<dbReference type="EMBL" id="NPEX01000370">
    <property type="protein sequence ID" value="RAI38308.1"/>
    <property type="molecule type" value="Genomic_DNA"/>
</dbReference>
<dbReference type="InterPro" id="IPR050659">
    <property type="entry name" value="Peptidase_M24B"/>
</dbReference>
<dbReference type="InterPro" id="IPR000587">
    <property type="entry name" value="Creatinase_N"/>
</dbReference>
<dbReference type="SUPFAM" id="SSF55920">
    <property type="entry name" value="Creatinase/aminopeptidase"/>
    <property type="match status" value="1"/>
</dbReference>
<dbReference type="InterPro" id="IPR000994">
    <property type="entry name" value="Pept_M24"/>
</dbReference>
<dbReference type="Gene3D" id="3.90.230.10">
    <property type="entry name" value="Creatinase/methionine aminopeptidase superfamily"/>
    <property type="match status" value="1"/>
</dbReference>
<dbReference type="PANTHER" id="PTHR46112:SF2">
    <property type="entry name" value="XAA-PRO AMINOPEPTIDASE P-RELATED"/>
    <property type="match status" value="1"/>
</dbReference>
<keyword evidence="4" id="KW-1185">Reference proteome</keyword>
<comment type="caution">
    <text evidence="3">The sequence shown here is derived from an EMBL/GenBank/DDBJ whole genome shotgun (WGS) entry which is preliminary data.</text>
</comment>
<sequence length="382" mass="40493">MQAIDFEARVAALAARLRRENVAAYVGTRQAVLHYLCGTFMPWRGAVVVTAAGDCTAVYWAMDAARVRAEGCALPVVEFVGSGLIEAIAAWLERNGAAGGTIGLDIAHPGAAQIAPGMLTAGEYVDVAARLSGATLVNGVSWIDDLMLIKSPAEIERLRRAAAVGDIGFRAGLEAIREGVTENHVAGVVEAAIRDHGSIWSWSVTGGTEVGAGERASFLRGVTQQSSERPIGRDEFVIVDLHPMIDLYLSDVSIPVFFGTPTPAQRQAIVVWETVVETMVAGLKPGRAVRDCARDGIAAFARTGFERFGLPLFGHGLGTCARTRPFMNLASDDVLAPGMVIALGTHLYQPGVAGMRLEYPVLIGETGAEPLAQTPARVHLRN</sequence>
<evidence type="ECO:0008006" key="5">
    <source>
        <dbReference type="Google" id="ProtNLM"/>
    </source>
</evidence>
<dbReference type="Proteomes" id="UP000249130">
    <property type="component" value="Unassembled WGS sequence"/>
</dbReference>
<feature type="domain" description="Creatinase N-terminal" evidence="2">
    <location>
        <begin position="9"/>
        <end position="108"/>
    </location>
</feature>
<reference evidence="3 4" key="1">
    <citation type="submission" date="2017-07" db="EMBL/GenBank/DDBJ databases">
        <title>Draft Genome Sequences of Select Purple Nonsulfur Bacteria.</title>
        <authorList>
            <person name="Lasarre B."/>
            <person name="Mckinlay J.B."/>
        </authorList>
    </citation>
    <scope>NUCLEOTIDE SEQUENCE [LARGE SCALE GENOMIC DNA]</scope>
    <source>
        <strain evidence="3 4">DSM 5909</strain>
    </source>
</reference>
<organism evidence="3 4">
    <name type="scientific">Rhodoplanes roseus</name>
    <dbReference type="NCBI Taxonomy" id="29409"/>
    <lineage>
        <taxon>Bacteria</taxon>
        <taxon>Pseudomonadati</taxon>
        <taxon>Pseudomonadota</taxon>
        <taxon>Alphaproteobacteria</taxon>
        <taxon>Hyphomicrobiales</taxon>
        <taxon>Nitrobacteraceae</taxon>
        <taxon>Rhodoplanes</taxon>
    </lineage>
</organism>
<dbReference type="AlphaFoldDB" id="A0A327KSF3"/>
<feature type="domain" description="Peptidase M24" evidence="1">
    <location>
        <begin position="156"/>
        <end position="364"/>
    </location>
</feature>